<keyword evidence="3" id="KW-1185">Reference proteome</keyword>
<evidence type="ECO:0000313" key="2">
    <source>
        <dbReference type="EMBL" id="MCM2535375.1"/>
    </source>
</evidence>
<gene>
    <name evidence="2" type="ORF">NDK43_27340</name>
</gene>
<accession>A0ABT0WID5</accession>
<reference evidence="2 3" key="1">
    <citation type="submission" date="2022-06" db="EMBL/GenBank/DDBJ databases">
        <authorList>
            <person name="Jeon C.O."/>
        </authorList>
    </citation>
    <scope>NUCLEOTIDE SEQUENCE [LARGE SCALE GENOMIC DNA]</scope>
    <source>
        <strain evidence="2 3">KCTC 13943</strain>
    </source>
</reference>
<comment type="caution">
    <text evidence="2">The sequence shown here is derived from an EMBL/GenBank/DDBJ whole genome shotgun (WGS) entry which is preliminary data.</text>
</comment>
<dbReference type="EMBL" id="JAMQCR010000002">
    <property type="protein sequence ID" value="MCM2535375.1"/>
    <property type="molecule type" value="Genomic_DNA"/>
</dbReference>
<protein>
    <submittedName>
        <fullName evidence="2">Uncharacterized protein</fullName>
    </submittedName>
</protein>
<sequence length="51" mass="5488">MSNQQRTNGEKQRGQSGNQPGLGSKYHEEHAGKVTGYGQPDSVAKEADKNS</sequence>
<organism evidence="2 3">
    <name type="scientific">Neobacillus pocheonensis</name>
    <dbReference type="NCBI Taxonomy" id="363869"/>
    <lineage>
        <taxon>Bacteria</taxon>
        <taxon>Bacillati</taxon>
        <taxon>Bacillota</taxon>
        <taxon>Bacilli</taxon>
        <taxon>Bacillales</taxon>
        <taxon>Bacillaceae</taxon>
        <taxon>Neobacillus</taxon>
    </lineage>
</organism>
<dbReference type="Proteomes" id="UP001523262">
    <property type="component" value="Unassembled WGS sequence"/>
</dbReference>
<proteinExistence type="predicted"/>
<evidence type="ECO:0000313" key="3">
    <source>
        <dbReference type="Proteomes" id="UP001523262"/>
    </source>
</evidence>
<name>A0ABT0WID5_9BACI</name>
<evidence type="ECO:0000256" key="1">
    <source>
        <dbReference type="SAM" id="MobiDB-lite"/>
    </source>
</evidence>
<feature type="region of interest" description="Disordered" evidence="1">
    <location>
        <begin position="1"/>
        <end position="51"/>
    </location>
</feature>